<evidence type="ECO:0000256" key="4">
    <source>
        <dbReference type="ARBA" id="ARBA00022840"/>
    </source>
</evidence>
<dbReference type="PROSITE" id="PS00108">
    <property type="entry name" value="PROTEIN_KINASE_ST"/>
    <property type="match status" value="1"/>
</dbReference>
<keyword evidence="3 7" id="KW-0418">Kinase</keyword>
<feature type="domain" description="Protein kinase" evidence="6">
    <location>
        <begin position="26"/>
        <end position="301"/>
    </location>
</feature>
<evidence type="ECO:0000259" key="6">
    <source>
        <dbReference type="PROSITE" id="PS50011"/>
    </source>
</evidence>
<protein>
    <submittedName>
        <fullName evidence="7">Protein kinase</fullName>
    </submittedName>
</protein>
<dbReference type="SUPFAM" id="SSF56112">
    <property type="entry name" value="Protein kinase-like (PK-like)"/>
    <property type="match status" value="1"/>
</dbReference>
<gene>
    <name evidence="7" type="ORF">BE18_16015</name>
</gene>
<dbReference type="PANTHER" id="PTHR43289">
    <property type="entry name" value="MITOGEN-ACTIVATED PROTEIN KINASE KINASE KINASE 20-RELATED"/>
    <property type="match status" value="1"/>
</dbReference>
<evidence type="ECO:0000256" key="2">
    <source>
        <dbReference type="ARBA" id="ARBA00022741"/>
    </source>
</evidence>
<dbReference type="PROSITE" id="PS00107">
    <property type="entry name" value="PROTEIN_KINASE_ATP"/>
    <property type="match status" value="1"/>
</dbReference>
<evidence type="ECO:0000313" key="8">
    <source>
        <dbReference type="Proteomes" id="UP000075515"/>
    </source>
</evidence>
<organism evidence="7 8">
    <name type="scientific">Sorangium cellulosum</name>
    <name type="common">Polyangium cellulosum</name>
    <dbReference type="NCBI Taxonomy" id="56"/>
    <lineage>
        <taxon>Bacteria</taxon>
        <taxon>Pseudomonadati</taxon>
        <taxon>Myxococcota</taxon>
        <taxon>Polyangia</taxon>
        <taxon>Polyangiales</taxon>
        <taxon>Polyangiaceae</taxon>
        <taxon>Sorangium</taxon>
    </lineage>
</organism>
<evidence type="ECO:0000313" key="7">
    <source>
        <dbReference type="EMBL" id="KYF84562.1"/>
    </source>
</evidence>
<evidence type="ECO:0000256" key="3">
    <source>
        <dbReference type="ARBA" id="ARBA00022777"/>
    </source>
</evidence>
<dbReference type="Pfam" id="PF00069">
    <property type="entry name" value="Pkinase"/>
    <property type="match status" value="1"/>
</dbReference>
<dbReference type="InterPro" id="IPR011009">
    <property type="entry name" value="Kinase-like_dom_sf"/>
</dbReference>
<comment type="caution">
    <text evidence="7">The sequence shown here is derived from an EMBL/GenBank/DDBJ whole genome shotgun (WGS) entry which is preliminary data.</text>
</comment>
<dbReference type="InterPro" id="IPR017441">
    <property type="entry name" value="Protein_kinase_ATP_BS"/>
</dbReference>
<dbReference type="AlphaFoldDB" id="A0A150RWE9"/>
<feature type="binding site" evidence="5">
    <location>
        <position position="55"/>
    </location>
    <ligand>
        <name>ATP</name>
        <dbReference type="ChEBI" id="CHEBI:30616"/>
    </ligand>
</feature>
<dbReference type="GO" id="GO:0005524">
    <property type="term" value="F:ATP binding"/>
    <property type="evidence" value="ECO:0007669"/>
    <property type="project" value="UniProtKB-UniRule"/>
</dbReference>
<dbReference type="PANTHER" id="PTHR43289:SF6">
    <property type="entry name" value="SERINE_THREONINE-PROTEIN KINASE NEKL-3"/>
    <property type="match status" value="1"/>
</dbReference>
<dbReference type="InterPro" id="IPR000719">
    <property type="entry name" value="Prot_kinase_dom"/>
</dbReference>
<keyword evidence="2 5" id="KW-0547">Nucleotide-binding</keyword>
<evidence type="ECO:0000256" key="1">
    <source>
        <dbReference type="ARBA" id="ARBA00022679"/>
    </source>
</evidence>
<dbReference type="PROSITE" id="PS50011">
    <property type="entry name" value="PROTEIN_KINASE_DOM"/>
    <property type="match status" value="1"/>
</dbReference>
<sequence>MALPSHDDCRCSAPELSDTLLYGTPYRPVRRLGRGGMGEVIEAAHVGLDKPVVVKLLHRDLNREPRLVERMRVEAQSLARLAHPNLVMVTDFGRTAEGRTFLVMERLYGRTMREELAARGALPPLEALDLVTQTLAGLAAAHGAGIVHRDVKLENLFVCDADARGRRVVKVLDFGIAKVVAPRGDGRAPAPSLYQTEEGVLVGTPRYLSPEQACGLAVDARTDVYAAGVVLYTLLAGRGPFEHVKRVPDLVRAHASEVPAPPSCHAPRPVPPELDRAVMRALEKRPELRFPDAAAFADELSRIAAALSGG</sequence>
<dbReference type="SMART" id="SM00220">
    <property type="entry name" value="S_TKc"/>
    <property type="match status" value="1"/>
</dbReference>
<name>A0A150RWE9_SORCE</name>
<dbReference type="Gene3D" id="3.30.200.20">
    <property type="entry name" value="Phosphorylase Kinase, domain 1"/>
    <property type="match status" value="1"/>
</dbReference>
<accession>A0A150RWE9</accession>
<dbReference type="CDD" id="cd14014">
    <property type="entry name" value="STKc_PknB_like"/>
    <property type="match status" value="1"/>
</dbReference>
<dbReference type="Gene3D" id="1.10.510.10">
    <property type="entry name" value="Transferase(Phosphotransferase) domain 1"/>
    <property type="match status" value="1"/>
</dbReference>
<evidence type="ECO:0000256" key="5">
    <source>
        <dbReference type="PROSITE-ProRule" id="PRU10141"/>
    </source>
</evidence>
<feature type="non-terminal residue" evidence="7">
    <location>
        <position position="310"/>
    </location>
</feature>
<keyword evidence="4 5" id="KW-0067">ATP-binding</keyword>
<proteinExistence type="predicted"/>
<keyword evidence="1" id="KW-0808">Transferase</keyword>
<reference evidence="7 8" key="1">
    <citation type="submission" date="2014-02" db="EMBL/GenBank/DDBJ databases">
        <title>The small core and large imbalanced accessory genome model reveals a collaborative survival strategy of Sorangium cellulosum strains in nature.</title>
        <authorList>
            <person name="Han K."/>
            <person name="Peng R."/>
            <person name="Blom J."/>
            <person name="Li Y.-Z."/>
        </authorList>
    </citation>
    <scope>NUCLEOTIDE SEQUENCE [LARGE SCALE GENOMIC DNA]</scope>
    <source>
        <strain evidence="7 8">So0149</strain>
    </source>
</reference>
<dbReference type="Proteomes" id="UP000075515">
    <property type="component" value="Unassembled WGS sequence"/>
</dbReference>
<dbReference type="InterPro" id="IPR008271">
    <property type="entry name" value="Ser/Thr_kinase_AS"/>
</dbReference>
<dbReference type="GO" id="GO:0004674">
    <property type="term" value="F:protein serine/threonine kinase activity"/>
    <property type="evidence" value="ECO:0007669"/>
    <property type="project" value="TreeGrafter"/>
</dbReference>
<dbReference type="EMBL" id="JEMC01002920">
    <property type="protein sequence ID" value="KYF84562.1"/>
    <property type="molecule type" value="Genomic_DNA"/>
</dbReference>